<dbReference type="AlphaFoldDB" id="A0A8X6NLM5"/>
<accession>A0A8X6NLM5</accession>
<keyword evidence="3" id="KW-1185">Reference proteome</keyword>
<comment type="caution">
    <text evidence="2">The sequence shown here is derived from an EMBL/GenBank/DDBJ whole genome shotgun (WGS) entry which is preliminary data.</text>
</comment>
<feature type="transmembrane region" description="Helical" evidence="1">
    <location>
        <begin position="151"/>
        <end position="169"/>
    </location>
</feature>
<keyword evidence="1" id="KW-1133">Transmembrane helix</keyword>
<feature type="transmembrane region" description="Helical" evidence="1">
    <location>
        <begin position="117"/>
        <end position="136"/>
    </location>
</feature>
<proteinExistence type="predicted"/>
<gene>
    <name evidence="2" type="primary">AVEN_170186_1</name>
    <name evidence="2" type="ORF">NPIL_408911</name>
</gene>
<dbReference type="OrthoDB" id="6436076at2759"/>
<reference evidence="2" key="1">
    <citation type="submission" date="2020-08" db="EMBL/GenBank/DDBJ databases">
        <title>Multicomponent nature underlies the extraordinary mechanical properties of spider dragline silk.</title>
        <authorList>
            <person name="Kono N."/>
            <person name="Nakamura H."/>
            <person name="Mori M."/>
            <person name="Yoshida Y."/>
            <person name="Ohtoshi R."/>
            <person name="Malay A.D."/>
            <person name="Moran D.A.P."/>
            <person name="Tomita M."/>
            <person name="Numata K."/>
            <person name="Arakawa K."/>
        </authorList>
    </citation>
    <scope>NUCLEOTIDE SEQUENCE</scope>
</reference>
<feature type="transmembrane region" description="Helical" evidence="1">
    <location>
        <begin position="225"/>
        <end position="243"/>
    </location>
</feature>
<keyword evidence="1" id="KW-0472">Membrane</keyword>
<dbReference type="EMBL" id="BMAW01059076">
    <property type="protein sequence ID" value="GFT19409.1"/>
    <property type="molecule type" value="Genomic_DNA"/>
</dbReference>
<evidence type="ECO:0000256" key="1">
    <source>
        <dbReference type="SAM" id="Phobius"/>
    </source>
</evidence>
<dbReference type="Proteomes" id="UP000887013">
    <property type="component" value="Unassembled WGS sequence"/>
</dbReference>
<evidence type="ECO:0000313" key="3">
    <source>
        <dbReference type="Proteomes" id="UP000887013"/>
    </source>
</evidence>
<keyword evidence="1" id="KW-0812">Transmembrane</keyword>
<organism evidence="2 3">
    <name type="scientific">Nephila pilipes</name>
    <name type="common">Giant wood spider</name>
    <name type="synonym">Nephila maculata</name>
    <dbReference type="NCBI Taxonomy" id="299642"/>
    <lineage>
        <taxon>Eukaryota</taxon>
        <taxon>Metazoa</taxon>
        <taxon>Ecdysozoa</taxon>
        <taxon>Arthropoda</taxon>
        <taxon>Chelicerata</taxon>
        <taxon>Arachnida</taxon>
        <taxon>Araneae</taxon>
        <taxon>Araneomorphae</taxon>
        <taxon>Entelegynae</taxon>
        <taxon>Araneoidea</taxon>
        <taxon>Nephilidae</taxon>
        <taxon>Nephila</taxon>
    </lineage>
</organism>
<protein>
    <submittedName>
        <fullName evidence="2">Uncharacterized protein</fullName>
    </submittedName>
</protein>
<sequence>MPVIYSISMTMATNSKRAAKFSAYGYNVEQPLAQIVLVSIQTFLNAILYPTFTDMITLLYCTLCQNCCMLINNLTYEVVCISPEAFEPSKQMGILKRKMSIDKVLENIQETFSWPSFFIIASNFSSCITVIGWFLYYDLKTYHTRTITESIFFGVSAFGSLAYILWVTGNVPISIKKLKDAFYEKAHLRLLILRNLEESQLKRELLEKPEFVLTACDIISLKRSTVLSVFGTLLTYTVLMINVKY</sequence>
<name>A0A8X6NLM5_NEPPI</name>
<evidence type="ECO:0000313" key="2">
    <source>
        <dbReference type="EMBL" id="GFT19409.1"/>
    </source>
</evidence>